<sequence>MKKDMMVLKIPEFIALEPEENIRNVKANAEYQFDYGSWKTIVYSSSKIKFIFRYMQGIFKWLSDVVPLDDFIISISAIYADKFNISLFKNDIHLLNCNLVTGFYLIAESEWADRITEHHSSSFDIVDNNLIHNTIETNQWKGEEGFGKFVSLILMLTRDFDAIDLNELPIQWMIEFKDGKLSMSRIRMQIQSLQNRNRPENVLLSEENENDNLNEEEIDFAKRPNFGNNDQPVEEPTWNKYYDKK</sequence>
<dbReference type="HOGENOM" id="CLU_091018_0_0_14"/>
<feature type="compositionally biased region" description="Acidic residues" evidence="1">
    <location>
        <begin position="206"/>
        <end position="218"/>
    </location>
</feature>
<evidence type="ECO:0000313" key="2">
    <source>
        <dbReference type="EMBL" id="AGM25021.1"/>
    </source>
</evidence>
<dbReference type="OrthoDB" id="388137at2"/>
<proteinExistence type="predicted"/>
<dbReference type="KEGG" id="scr:SCHRY_v1c04400"/>
<dbReference type="Proteomes" id="UP000013964">
    <property type="component" value="Chromosome"/>
</dbReference>
<evidence type="ECO:0000256" key="1">
    <source>
        <dbReference type="SAM" id="MobiDB-lite"/>
    </source>
</evidence>
<evidence type="ECO:0000313" key="3">
    <source>
        <dbReference type="Proteomes" id="UP000013964"/>
    </source>
</evidence>
<dbReference type="RefSeq" id="WP_016338846.1">
    <property type="nucleotide sequence ID" value="NC_021280.1"/>
</dbReference>
<reference evidence="2 3" key="1">
    <citation type="journal article" date="2013" name="Genome Biol. Evol.">
        <title>Complete genomes of two dipteran-associated spiroplasmas provided insights into the origin, dynamics, and impacts of viral invasion in spiroplasma.</title>
        <authorList>
            <person name="Ku C."/>
            <person name="Lo W.S."/>
            <person name="Chen L.L."/>
            <person name="Kuo C.H."/>
        </authorList>
    </citation>
    <scope>NUCLEOTIDE SEQUENCE [LARGE SCALE GENOMIC DNA]</scope>
    <source>
        <strain evidence="2 3">DF-1</strain>
    </source>
</reference>
<organism evidence="2 3">
    <name type="scientific">Spiroplasma chrysopicola DF-1</name>
    <dbReference type="NCBI Taxonomy" id="1276227"/>
    <lineage>
        <taxon>Bacteria</taxon>
        <taxon>Bacillati</taxon>
        <taxon>Mycoplasmatota</taxon>
        <taxon>Mollicutes</taxon>
        <taxon>Entomoplasmatales</taxon>
        <taxon>Spiroplasmataceae</taxon>
        <taxon>Spiroplasma</taxon>
    </lineage>
</organism>
<gene>
    <name evidence="2" type="ORF">SCHRY_v1c04400</name>
</gene>
<dbReference type="STRING" id="1276227.SCHRY_v1c04400"/>
<name>R4UI81_9MOLU</name>
<protein>
    <submittedName>
        <fullName evidence="2">Uncharacterized protein</fullName>
    </submittedName>
</protein>
<accession>R4UI81</accession>
<dbReference type="PATRIC" id="fig|1276227.3.peg.440"/>
<dbReference type="EMBL" id="CP005077">
    <property type="protein sequence ID" value="AGM25021.1"/>
    <property type="molecule type" value="Genomic_DNA"/>
</dbReference>
<feature type="region of interest" description="Disordered" evidence="1">
    <location>
        <begin position="201"/>
        <end position="245"/>
    </location>
</feature>
<dbReference type="AlphaFoldDB" id="R4UI81"/>
<keyword evidence="3" id="KW-1185">Reference proteome</keyword>